<dbReference type="AlphaFoldDB" id="A0AB74UVZ3"/>
<accession>A0AB74UVZ3</accession>
<reference evidence="2" key="1">
    <citation type="submission" date="2024-10" db="EMBL/GenBank/DDBJ databases">
        <authorList>
            <person name="Lesea H.P."/>
            <person name="Kuehl J.V."/>
            <person name="Chandonia J.-M."/>
        </authorList>
    </citation>
    <scope>NUCLEOTIDE SEQUENCE</scope>
    <source>
        <strain evidence="2">FW102-FHT14D07</strain>
    </source>
</reference>
<proteinExistence type="predicted"/>
<name>A0AB74UVZ3_9GAMM</name>
<dbReference type="RefSeq" id="WP_395119863.1">
    <property type="nucleotide sequence ID" value="NZ_CP170721.1"/>
</dbReference>
<sequence>MTPNHALDDMQDVWVFVPIDPESNELDSEGGFAEAFGGALAGIILGGFGLEHLGHLLEGVERWGEFQDALRPPISAMQVANAIGQWRSSGAHFAPGEIKGVWIKTAVPMSRFMRAAFMASQPQSIASPAPQRVPDPPRPRPRPRW</sequence>
<protein>
    <submittedName>
        <fullName evidence="2">Uncharacterized protein</fullName>
    </submittedName>
</protein>
<dbReference type="EMBL" id="CP170721">
    <property type="protein sequence ID" value="XIA18949.1"/>
    <property type="molecule type" value="Genomic_DNA"/>
</dbReference>
<feature type="region of interest" description="Disordered" evidence="1">
    <location>
        <begin position="122"/>
        <end position="145"/>
    </location>
</feature>
<evidence type="ECO:0000256" key="1">
    <source>
        <dbReference type="SAM" id="MobiDB-lite"/>
    </source>
</evidence>
<evidence type="ECO:0000313" key="2">
    <source>
        <dbReference type="EMBL" id="XIA18949.1"/>
    </source>
</evidence>
<organism evidence="2">
    <name type="scientific">Rhodanobacter sp. FW102-FHT14D07</name>
    <dbReference type="NCBI Taxonomy" id="3351462"/>
    <lineage>
        <taxon>Bacteria</taxon>
        <taxon>Pseudomonadati</taxon>
        <taxon>Pseudomonadota</taxon>
        <taxon>Gammaproteobacteria</taxon>
        <taxon>Lysobacterales</taxon>
        <taxon>Rhodanobacteraceae</taxon>
        <taxon>Rhodanobacter</taxon>
    </lineage>
</organism>
<gene>
    <name evidence="2" type="ORF">ACFYG5_02050</name>
</gene>